<dbReference type="EMBL" id="QXFY01003459">
    <property type="protein sequence ID" value="KAE9284954.1"/>
    <property type="molecule type" value="Genomic_DNA"/>
</dbReference>
<comment type="caution">
    <text evidence="2">The sequence shown here is derived from an EMBL/GenBank/DDBJ whole genome shotgun (WGS) entry which is preliminary data.</text>
</comment>
<dbReference type="AlphaFoldDB" id="A0A6G0QFB7"/>
<feature type="compositionally biased region" description="Basic and acidic residues" evidence="1">
    <location>
        <begin position="33"/>
        <end position="47"/>
    </location>
</feature>
<evidence type="ECO:0000313" key="2">
    <source>
        <dbReference type="EMBL" id="KAE9284954.1"/>
    </source>
</evidence>
<reference evidence="2 3" key="1">
    <citation type="submission" date="2018-09" db="EMBL/GenBank/DDBJ databases">
        <title>Genomic investigation of the strawberry pathogen Phytophthora fragariae indicates pathogenicity is determined by transcriptional variation in three key races.</title>
        <authorList>
            <person name="Adams T.M."/>
            <person name="Armitage A.D."/>
            <person name="Sobczyk M.K."/>
            <person name="Bates H.J."/>
            <person name="Dunwell J.M."/>
            <person name="Nellist C.F."/>
            <person name="Harrison R.J."/>
        </authorList>
    </citation>
    <scope>NUCLEOTIDE SEQUENCE [LARGE SCALE GENOMIC DNA]</scope>
    <source>
        <strain evidence="2 3">NOV-77</strain>
    </source>
</reference>
<evidence type="ECO:0000256" key="1">
    <source>
        <dbReference type="SAM" id="MobiDB-lite"/>
    </source>
</evidence>
<feature type="region of interest" description="Disordered" evidence="1">
    <location>
        <begin position="1"/>
        <end position="47"/>
    </location>
</feature>
<gene>
    <name evidence="2" type="ORF">PF008_g27034</name>
</gene>
<proteinExistence type="predicted"/>
<evidence type="ECO:0000313" key="3">
    <source>
        <dbReference type="Proteomes" id="UP000486351"/>
    </source>
</evidence>
<protein>
    <submittedName>
        <fullName evidence="2">Uncharacterized protein</fullName>
    </submittedName>
</protein>
<name>A0A6G0QFB7_9STRA</name>
<accession>A0A6G0QFB7</accession>
<sequence length="68" mass="7868">MRGLQGTWMSRTRLSRSSRRSYSRDVLTQISRATEESGDRPQKFDEQTIESADERVCVVGELVLFTEQ</sequence>
<dbReference type="Proteomes" id="UP000486351">
    <property type="component" value="Unassembled WGS sequence"/>
</dbReference>
<organism evidence="2 3">
    <name type="scientific">Phytophthora fragariae</name>
    <dbReference type="NCBI Taxonomy" id="53985"/>
    <lineage>
        <taxon>Eukaryota</taxon>
        <taxon>Sar</taxon>
        <taxon>Stramenopiles</taxon>
        <taxon>Oomycota</taxon>
        <taxon>Peronosporomycetes</taxon>
        <taxon>Peronosporales</taxon>
        <taxon>Peronosporaceae</taxon>
        <taxon>Phytophthora</taxon>
    </lineage>
</organism>